<dbReference type="RefSeq" id="XP_041158746.1">
    <property type="nucleotide sequence ID" value="XM_041300303.1"/>
</dbReference>
<proteinExistence type="predicted"/>
<dbReference type="EMBL" id="JABBWE010000039">
    <property type="protein sequence ID" value="KAG1792047.1"/>
    <property type="molecule type" value="Genomic_DNA"/>
</dbReference>
<name>A0A9P7AM40_9AGAM</name>
<feature type="region of interest" description="Disordered" evidence="1">
    <location>
        <begin position="507"/>
        <end position="567"/>
    </location>
</feature>
<evidence type="ECO:0000313" key="2">
    <source>
        <dbReference type="EMBL" id="KAG1792047.1"/>
    </source>
</evidence>
<dbReference type="OrthoDB" id="3231188at2759"/>
<evidence type="ECO:0000256" key="1">
    <source>
        <dbReference type="SAM" id="MobiDB-lite"/>
    </source>
</evidence>
<dbReference type="GeneID" id="64594067"/>
<reference evidence="2" key="1">
    <citation type="journal article" date="2020" name="New Phytol.">
        <title>Comparative genomics reveals dynamic genome evolution in host specialist ectomycorrhizal fungi.</title>
        <authorList>
            <person name="Lofgren L.A."/>
            <person name="Nguyen N.H."/>
            <person name="Vilgalys R."/>
            <person name="Ruytinx J."/>
            <person name="Liao H.L."/>
            <person name="Branco S."/>
            <person name="Kuo A."/>
            <person name="LaButti K."/>
            <person name="Lipzen A."/>
            <person name="Andreopoulos W."/>
            <person name="Pangilinan J."/>
            <person name="Riley R."/>
            <person name="Hundley H."/>
            <person name="Na H."/>
            <person name="Barry K."/>
            <person name="Grigoriev I.V."/>
            <person name="Stajich J.E."/>
            <person name="Kennedy P.G."/>
        </authorList>
    </citation>
    <scope>NUCLEOTIDE SEQUENCE</scope>
    <source>
        <strain evidence="2">S12</strain>
    </source>
</reference>
<dbReference type="Proteomes" id="UP000719766">
    <property type="component" value="Unassembled WGS sequence"/>
</dbReference>
<protein>
    <submittedName>
        <fullName evidence="2">Uncharacterized protein</fullName>
    </submittedName>
</protein>
<feature type="region of interest" description="Disordered" evidence="1">
    <location>
        <begin position="1"/>
        <end position="36"/>
    </location>
</feature>
<organism evidence="2 3">
    <name type="scientific">Suillus plorans</name>
    <dbReference type="NCBI Taxonomy" id="116603"/>
    <lineage>
        <taxon>Eukaryota</taxon>
        <taxon>Fungi</taxon>
        <taxon>Dikarya</taxon>
        <taxon>Basidiomycota</taxon>
        <taxon>Agaricomycotina</taxon>
        <taxon>Agaricomycetes</taxon>
        <taxon>Agaricomycetidae</taxon>
        <taxon>Boletales</taxon>
        <taxon>Suillineae</taxon>
        <taxon>Suillaceae</taxon>
        <taxon>Suillus</taxon>
    </lineage>
</organism>
<evidence type="ECO:0000313" key="3">
    <source>
        <dbReference type="Proteomes" id="UP000719766"/>
    </source>
</evidence>
<comment type="caution">
    <text evidence="2">The sequence shown here is derived from an EMBL/GenBank/DDBJ whole genome shotgun (WGS) entry which is preliminary data.</text>
</comment>
<feature type="compositionally biased region" description="Basic residues" evidence="1">
    <location>
        <begin position="553"/>
        <end position="567"/>
    </location>
</feature>
<gene>
    <name evidence="2" type="ORF">HD556DRAFT_1309594</name>
</gene>
<feature type="compositionally biased region" description="Acidic residues" evidence="1">
    <location>
        <begin position="22"/>
        <end position="34"/>
    </location>
</feature>
<dbReference type="InterPro" id="IPR046521">
    <property type="entry name" value="DUF6698"/>
</dbReference>
<keyword evidence="3" id="KW-1185">Reference proteome</keyword>
<accession>A0A9P7AM40</accession>
<sequence>MPRNMDDGEDFEAEINAVSDSSETDGSDGEDSGSDLDQVRTVLAVPGPDAQMHDVRKALATAQQAYNATRSELRVLKRQYLALSSAIPVRSRNRVLKKTSALDSSITRQGQKYALFSHFWVVNGLFPTTGVGYAFALSSPEMRHLLAFLSLTCVRSLGDMSISCNLRLIHLRLIVWGNTPQPANVDPRSATRWSSPDAKLKGAMGELYQIIPKDLHTSMETYPRFGSLFRAAVSSERSNILHSIKDCAGVIFSPFKLDPSVFADQPSKKQDNKDLLMLLKRNGEGDYIRLAPVLFANPHAMSADNFLKSLVLVKIIRVEVYGKAILGGKTRGHPKGRGLRMDALSVTEGMIAGAAILARFLLTHDAELTATGAETKIDYQKDYDFYLERLFKSSPWAISVMEYFNKQVFNTSAALSSTPTSVVPPASTPRTWEDDLLDELDNPTARAPSPALPISRAPSPALSNLSALSAAPAPIQDNYITVSTSMSISQPRAASASTQLQVDVSQLSLTNRSVPPAPTAPAGKGLRRGRISAQPTSISAAAPEALPAPTVPKPKRASGRNKKPTAK</sequence>
<dbReference type="Pfam" id="PF20414">
    <property type="entry name" value="DUF6698"/>
    <property type="match status" value="1"/>
</dbReference>
<dbReference type="AlphaFoldDB" id="A0A9P7AM40"/>